<keyword evidence="2" id="KW-1185">Reference proteome</keyword>
<dbReference type="Pfam" id="PF05141">
    <property type="entry name" value="DIT1_PvcA"/>
    <property type="match status" value="1"/>
</dbReference>
<evidence type="ECO:0000313" key="1">
    <source>
        <dbReference type="EMBL" id="KAF2687667.1"/>
    </source>
</evidence>
<dbReference type="AlphaFoldDB" id="A0A6G1JAT1"/>
<protein>
    <recommendedName>
        <fullName evidence="3">Pyoverdine/dityrosine biosynthesis protein</fullName>
    </recommendedName>
</protein>
<name>A0A6G1JAT1_9PLEO</name>
<gene>
    <name evidence="1" type="ORF">K458DRAFT_360217</name>
</gene>
<dbReference type="InterPro" id="IPR007817">
    <property type="entry name" value="Isocyanide_synthase_DIT1"/>
</dbReference>
<accession>A0A6G1JAT1</accession>
<dbReference type="PANTHER" id="PTHR37285">
    <property type="entry name" value="SPORE WALL MATURATION PROTEIN DIT1"/>
    <property type="match status" value="1"/>
</dbReference>
<organism evidence="1 2">
    <name type="scientific">Lentithecium fluviatile CBS 122367</name>
    <dbReference type="NCBI Taxonomy" id="1168545"/>
    <lineage>
        <taxon>Eukaryota</taxon>
        <taxon>Fungi</taxon>
        <taxon>Dikarya</taxon>
        <taxon>Ascomycota</taxon>
        <taxon>Pezizomycotina</taxon>
        <taxon>Dothideomycetes</taxon>
        <taxon>Pleosporomycetidae</taxon>
        <taxon>Pleosporales</taxon>
        <taxon>Massarineae</taxon>
        <taxon>Lentitheciaceae</taxon>
        <taxon>Lentithecium</taxon>
    </lineage>
</organism>
<dbReference type="PANTHER" id="PTHR37285:SF5">
    <property type="entry name" value="SPORE WALL MATURATION PROTEIN DIT1"/>
    <property type="match status" value="1"/>
</dbReference>
<proteinExistence type="predicted"/>
<evidence type="ECO:0000313" key="2">
    <source>
        <dbReference type="Proteomes" id="UP000799291"/>
    </source>
</evidence>
<sequence>MMNKGMSTYHSIQGLYWRESDGTLLAVEGNNSQALSDAWPLLREEICSNHKSWARLRLPSGKQINMLHITADILSLQHIRSKFPKSHRDVNLHTQVSEIEHPNGRVLGVVTSRPIYLVDDAFCRWAEQFILLETEFQPLAQLSQWSSAEHRKTCETVTEIFERRLKNVSRDDQWLAGGRESFMNRVYGFVEKSLPILLCLPAFPCKSPNPNKVGGTTPDLAEHIAMDVLRDFVEEVCQVYKPGAQMWVISDGIVFSDCIGVDDAMVDAYDAKLIQVYKERYPVETRPFPAIAFKGLQDIFAGDSDSFQTFEEPWVASNSMPHPVKTALTSRAELCRKLMLGVAEADRAHIRRCIEVQEPHALQLYRGQTRFMLEDLADVPSVKSLSTKQRKKTAALVAQEMMSRNQAYSNLVELLLPNHVRLSIHAHNNKGPKFAVRLLPKTMVRPIESLENRFEPVSAYEFQLPTPWHNSIIKVEGDELLYLARSQVARNAMAGPDFEGAWVDGPDGSYFSVRRTAPAAVETNVRIPEPASVEQATIVHEREMPTVVITPIQPMKRVDSTFAKSIEKGRWKVFIPLHPMFGLTNVMRNVWRYLTLGDQ</sequence>
<reference evidence="1" key="1">
    <citation type="journal article" date="2020" name="Stud. Mycol.">
        <title>101 Dothideomycetes genomes: a test case for predicting lifestyles and emergence of pathogens.</title>
        <authorList>
            <person name="Haridas S."/>
            <person name="Albert R."/>
            <person name="Binder M."/>
            <person name="Bloem J."/>
            <person name="Labutti K."/>
            <person name="Salamov A."/>
            <person name="Andreopoulos B."/>
            <person name="Baker S."/>
            <person name="Barry K."/>
            <person name="Bills G."/>
            <person name="Bluhm B."/>
            <person name="Cannon C."/>
            <person name="Castanera R."/>
            <person name="Culley D."/>
            <person name="Daum C."/>
            <person name="Ezra D."/>
            <person name="Gonzalez J."/>
            <person name="Henrissat B."/>
            <person name="Kuo A."/>
            <person name="Liang C."/>
            <person name="Lipzen A."/>
            <person name="Lutzoni F."/>
            <person name="Magnuson J."/>
            <person name="Mondo S."/>
            <person name="Nolan M."/>
            <person name="Ohm R."/>
            <person name="Pangilinan J."/>
            <person name="Park H.-J."/>
            <person name="Ramirez L."/>
            <person name="Alfaro M."/>
            <person name="Sun H."/>
            <person name="Tritt A."/>
            <person name="Yoshinaga Y."/>
            <person name="Zwiers L.-H."/>
            <person name="Turgeon B."/>
            <person name="Goodwin S."/>
            <person name="Spatafora J."/>
            <person name="Crous P."/>
            <person name="Grigoriev I."/>
        </authorList>
    </citation>
    <scope>NUCLEOTIDE SEQUENCE</scope>
    <source>
        <strain evidence="1">CBS 122367</strain>
    </source>
</reference>
<dbReference type="EMBL" id="MU005574">
    <property type="protein sequence ID" value="KAF2687667.1"/>
    <property type="molecule type" value="Genomic_DNA"/>
</dbReference>
<dbReference type="Proteomes" id="UP000799291">
    <property type="component" value="Unassembled WGS sequence"/>
</dbReference>
<evidence type="ECO:0008006" key="3">
    <source>
        <dbReference type="Google" id="ProtNLM"/>
    </source>
</evidence>
<dbReference type="OrthoDB" id="429813at2759"/>